<dbReference type="EMBL" id="BA000011">
    <property type="protein sequence ID" value="BAB60568.1"/>
    <property type="molecule type" value="Genomic_DNA"/>
</dbReference>
<dbReference type="GO" id="GO:0009307">
    <property type="term" value="P:DNA restriction-modification system"/>
    <property type="evidence" value="ECO:0007669"/>
    <property type="project" value="UniProtKB-KW"/>
</dbReference>
<dbReference type="Pfam" id="PF01555">
    <property type="entry name" value="N6_N4_Mtase"/>
    <property type="match status" value="1"/>
</dbReference>
<evidence type="ECO:0000256" key="1">
    <source>
        <dbReference type="ARBA" id="ARBA00006594"/>
    </source>
</evidence>
<dbReference type="GO" id="GO:0009007">
    <property type="term" value="F:site-specific DNA-methyltransferase (adenine-specific) activity"/>
    <property type="evidence" value="ECO:0007669"/>
    <property type="project" value="TreeGrafter"/>
</dbReference>
<keyword evidence="4" id="KW-0949">S-adenosyl-L-methionine</keyword>
<dbReference type="HOGENOM" id="CLU_024927_6_0_2"/>
<evidence type="ECO:0000259" key="5">
    <source>
        <dbReference type="Pfam" id="PF01555"/>
    </source>
</evidence>
<reference evidence="6 7" key="1">
    <citation type="journal article" date="1999" name="Proc. Jpn. Acad.">
        <title>Determination of the complete genomic DNA sequence of Thermoplasma volvanium GSS1.</title>
        <authorList>
            <person name="Kawashima T."/>
            <person name="Yamamoto Y."/>
            <person name="Aramaki H."/>
            <person name="Nunoshiba T."/>
            <person name="Kawamoto T."/>
            <person name="Watanabe K."/>
            <person name="Yamazaki M."/>
            <person name="Kanehori K."/>
            <person name="Amano N."/>
            <person name="Ohya Y."/>
            <person name="Makino K."/>
            <person name="Suzuki M."/>
        </authorList>
    </citation>
    <scope>NUCLEOTIDE SEQUENCE [LARGE SCALE GENOMIC DNA]</scope>
    <source>
        <strain evidence="7">ATCC 51530 / DSM 4299 / JCM 9571 / NBRC 15438 / GSS1</strain>
    </source>
</reference>
<comment type="catalytic activity">
    <reaction evidence="4">
        <text>a 2'-deoxycytidine in DNA + S-adenosyl-L-methionine = an N(4)-methyl-2'-deoxycytidine in DNA + S-adenosyl-L-homocysteine + H(+)</text>
        <dbReference type="Rhea" id="RHEA:16857"/>
        <dbReference type="Rhea" id="RHEA-COMP:11369"/>
        <dbReference type="Rhea" id="RHEA-COMP:13674"/>
        <dbReference type="ChEBI" id="CHEBI:15378"/>
        <dbReference type="ChEBI" id="CHEBI:57856"/>
        <dbReference type="ChEBI" id="CHEBI:59789"/>
        <dbReference type="ChEBI" id="CHEBI:85452"/>
        <dbReference type="ChEBI" id="CHEBI:137933"/>
        <dbReference type="EC" id="2.1.1.113"/>
    </reaction>
</comment>
<dbReference type="GO" id="GO:0015667">
    <property type="term" value="F:site-specific DNA-methyltransferase (cytosine-N4-specific) activity"/>
    <property type="evidence" value="ECO:0007669"/>
    <property type="project" value="UniProtKB-EC"/>
</dbReference>
<proteinExistence type="inferred from homology"/>
<dbReference type="STRING" id="273116.gene:9382235"/>
<keyword evidence="2 4" id="KW-0489">Methyltransferase</keyword>
<dbReference type="DNASU" id="1442116"/>
<evidence type="ECO:0000256" key="4">
    <source>
        <dbReference type="RuleBase" id="RU362026"/>
    </source>
</evidence>
<dbReference type="PRINTS" id="PR00508">
    <property type="entry name" value="S21N4MTFRASE"/>
</dbReference>
<gene>
    <name evidence="6" type="ORF">TVG1473030</name>
</gene>
<protein>
    <recommendedName>
        <fullName evidence="4">Type II methyltransferase</fullName>
        <ecNumber evidence="4">2.1.1.113</ecNumber>
    </recommendedName>
    <alternativeName>
        <fullName evidence="4">N-4 cytosine-specific methyltransferase</fullName>
    </alternativeName>
</protein>
<dbReference type="SUPFAM" id="SSF53335">
    <property type="entry name" value="S-adenosyl-L-methionine-dependent methyltransferases"/>
    <property type="match status" value="1"/>
</dbReference>
<keyword evidence="7" id="KW-1185">Reference proteome</keyword>
<dbReference type="GO" id="GO:0008170">
    <property type="term" value="F:N-methyltransferase activity"/>
    <property type="evidence" value="ECO:0007669"/>
    <property type="project" value="InterPro"/>
</dbReference>
<dbReference type="GO" id="GO:0003677">
    <property type="term" value="F:DNA binding"/>
    <property type="evidence" value="ECO:0007669"/>
    <property type="project" value="InterPro"/>
</dbReference>
<dbReference type="EC" id="2.1.1.113" evidence="4"/>
<dbReference type="PROSITE" id="PS00092">
    <property type="entry name" value="N6_MTASE"/>
    <property type="match status" value="1"/>
</dbReference>
<keyword evidence="4" id="KW-0680">Restriction system</keyword>
<dbReference type="eggNOG" id="arCOG00115">
    <property type="taxonomic scope" value="Archaea"/>
</dbReference>
<comment type="similarity">
    <text evidence="1 4">Belongs to the N(4)/N(6)-methyltransferase family.</text>
</comment>
<name>Q978I9_THEVO</name>
<evidence type="ECO:0000313" key="7">
    <source>
        <dbReference type="Proteomes" id="UP000001017"/>
    </source>
</evidence>
<dbReference type="PaxDb" id="273116-14325665"/>
<sequence length="265" mass="30938">MNREEVKDSVLLGDSLEIMRRIDDCIYDLIFLDPPYYLQMTPKRLKRWNNRSVPQTVREYWDAFPSFEAYDSFISSVLKEAKRLMSDTSTIWAIGTYHNIFRIGKIMQDMGFWILNDVVWIKTNPMPNWLGVRFTNSTETLIWATKGKEQKNYTYNRNLAKEFGLGKTANNVWVMKTSRGNERVRDENRKSVHPAQKPLELMKRIILSSTKEGDLILDPFAGVGTTGVAASMLGRNFTLIEKDPVYYRAMLSRFSRFGIRYTEKI</sequence>
<dbReference type="PANTHER" id="PTHR13370">
    <property type="entry name" value="RNA METHYLASE-RELATED"/>
    <property type="match status" value="1"/>
</dbReference>
<dbReference type="PANTHER" id="PTHR13370:SF3">
    <property type="entry name" value="TRNA (GUANINE(10)-N2)-METHYLTRANSFERASE HOMOLOG"/>
    <property type="match status" value="1"/>
</dbReference>
<reference evidence="6 7" key="2">
    <citation type="journal article" date="2000" name="Proc. Natl. Acad. Sci. U.S.A.">
        <title>Archaeal adaptation to higher temperatures revealed by genomic sequence of Thermoplasma volcanium.</title>
        <authorList>
            <person name="Kawashima T."/>
            <person name="Amano N."/>
            <person name="Koike H."/>
            <person name="Makino S."/>
            <person name="Higuchi S."/>
            <person name="Kawashima-Ohya Y."/>
            <person name="Watanabe K."/>
            <person name="Yamazaki M."/>
            <person name="Kanehori K."/>
            <person name="Kawamoto T."/>
            <person name="Nunoshiba T."/>
            <person name="Yamamoto Y."/>
            <person name="Aramaki H."/>
            <person name="Makino K."/>
            <person name="Suzuki M."/>
        </authorList>
    </citation>
    <scope>NUCLEOTIDE SEQUENCE [LARGE SCALE GENOMIC DNA]</scope>
    <source>
        <strain evidence="7">ATCC 51530 / DSM 4299 / JCM 9571 / NBRC 15438 / GSS1</strain>
    </source>
</reference>
<dbReference type="KEGG" id="tvo:TVG1473030"/>
<evidence type="ECO:0000313" key="6">
    <source>
        <dbReference type="EMBL" id="BAB60568.1"/>
    </source>
</evidence>
<dbReference type="AlphaFoldDB" id="Q978I9"/>
<dbReference type="REBASE" id="685105">
    <property type="entry name" value="M.TvoVI"/>
</dbReference>
<evidence type="ECO:0000256" key="2">
    <source>
        <dbReference type="ARBA" id="ARBA00022603"/>
    </source>
</evidence>
<dbReference type="GO" id="GO:0032259">
    <property type="term" value="P:methylation"/>
    <property type="evidence" value="ECO:0007669"/>
    <property type="project" value="UniProtKB-KW"/>
</dbReference>
<evidence type="ECO:0000256" key="3">
    <source>
        <dbReference type="ARBA" id="ARBA00022679"/>
    </source>
</evidence>
<dbReference type="Gene3D" id="3.40.50.150">
    <property type="entry name" value="Vaccinia Virus protein VP39"/>
    <property type="match status" value="1"/>
</dbReference>
<feature type="domain" description="DNA methylase N-4/N-6" evidence="5">
    <location>
        <begin position="28"/>
        <end position="249"/>
    </location>
</feature>
<accession>Q978I9</accession>
<dbReference type="InterPro" id="IPR002052">
    <property type="entry name" value="DNA_methylase_N6_adenine_CS"/>
</dbReference>
<dbReference type="InterPro" id="IPR002941">
    <property type="entry name" value="DNA_methylase_N4/N6"/>
</dbReference>
<dbReference type="GO" id="GO:0005737">
    <property type="term" value="C:cytoplasm"/>
    <property type="evidence" value="ECO:0007669"/>
    <property type="project" value="TreeGrafter"/>
</dbReference>
<dbReference type="PhylomeDB" id="Q978I9"/>
<dbReference type="InterPro" id="IPR029063">
    <property type="entry name" value="SAM-dependent_MTases_sf"/>
</dbReference>
<organism evidence="6 7">
    <name type="scientific">Thermoplasma volcanium (strain ATCC 51530 / DSM 4299 / JCM 9571 / NBRC 15438 / GSS1)</name>
    <dbReference type="NCBI Taxonomy" id="273116"/>
    <lineage>
        <taxon>Archaea</taxon>
        <taxon>Methanobacteriati</taxon>
        <taxon>Thermoplasmatota</taxon>
        <taxon>Thermoplasmata</taxon>
        <taxon>Thermoplasmatales</taxon>
        <taxon>Thermoplasmataceae</taxon>
        <taxon>Thermoplasma</taxon>
    </lineage>
</organism>
<keyword evidence="3" id="KW-0808">Transferase</keyword>
<dbReference type="InterPro" id="IPR001091">
    <property type="entry name" value="RM_Methyltransferase"/>
</dbReference>
<dbReference type="Proteomes" id="UP000001017">
    <property type="component" value="Chromosome"/>
</dbReference>